<dbReference type="Proteomes" id="UP000782241">
    <property type="component" value="Unassembled WGS sequence"/>
</dbReference>
<feature type="compositionally biased region" description="Polar residues" evidence="1">
    <location>
        <begin position="188"/>
        <end position="198"/>
    </location>
</feature>
<accession>A0A9P7KRS6</accession>
<gene>
    <name evidence="3" type="ORF">KAF25_010269</name>
</gene>
<name>A0A9P7KRS6_9HYPO</name>
<organism evidence="3 4">
    <name type="scientific">Fusarium avenaceum</name>
    <dbReference type="NCBI Taxonomy" id="40199"/>
    <lineage>
        <taxon>Eukaryota</taxon>
        <taxon>Fungi</taxon>
        <taxon>Dikarya</taxon>
        <taxon>Ascomycota</taxon>
        <taxon>Pezizomycotina</taxon>
        <taxon>Sordariomycetes</taxon>
        <taxon>Hypocreomycetidae</taxon>
        <taxon>Hypocreales</taxon>
        <taxon>Nectriaceae</taxon>
        <taxon>Fusarium</taxon>
        <taxon>Fusarium tricinctum species complex</taxon>
    </lineage>
</organism>
<evidence type="ECO:0000313" key="4">
    <source>
        <dbReference type="Proteomes" id="UP000782241"/>
    </source>
</evidence>
<sequence>MYNNYYLNKYLKSQKIVTMFIFILLNLVLLTTALPAPHFQYIGCISRQSSPTFTPTSLTAPITISQCIQACSGKATLVAIGNGICFCDQGSASASFELVDEQRCSEPCVPGDGRCGGEGVLSLYQISDRKGDCNGGRNGTIPPIVPPSPCTLCGASKPVTTPVTTPATKVQSAVCPPGGCQTAVTVPISTPVSNNSTPKPCASGGCSVDDQSGSQTGSDKAPTGQGSNAAPGLASESPRLYTSGILSAIAAVIFGLALV</sequence>
<dbReference type="PROSITE" id="PS51212">
    <property type="entry name" value="WSC"/>
    <property type="match status" value="1"/>
</dbReference>
<feature type="region of interest" description="Disordered" evidence="1">
    <location>
        <begin position="188"/>
        <end position="234"/>
    </location>
</feature>
<evidence type="ECO:0000256" key="1">
    <source>
        <dbReference type="SAM" id="MobiDB-lite"/>
    </source>
</evidence>
<dbReference type="SMART" id="SM00321">
    <property type="entry name" value="WSC"/>
    <property type="match status" value="1"/>
</dbReference>
<dbReference type="EMBL" id="JAGPUO010000020">
    <property type="protein sequence ID" value="KAG5656716.1"/>
    <property type="molecule type" value="Genomic_DNA"/>
</dbReference>
<keyword evidence="4" id="KW-1185">Reference proteome</keyword>
<comment type="caution">
    <text evidence="3">The sequence shown here is derived from an EMBL/GenBank/DDBJ whole genome shotgun (WGS) entry which is preliminary data.</text>
</comment>
<dbReference type="InterPro" id="IPR002889">
    <property type="entry name" value="WSC_carb-bd"/>
</dbReference>
<feature type="domain" description="WSC" evidence="2">
    <location>
        <begin position="38"/>
        <end position="127"/>
    </location>
</feature>
<evidence type="ECO:0000259" key="2">
    <source>
        <dbReference type="PROSITE" id="PS51212"/>
    </source>
</evidence>
<reference evidence="3" key="1">
    <citation type="submission" date="2021-04" db="EMBL/GenBank/DDBJ databases">
        <title>Draft genome of Fusarium avenaceum strain F156N33, isolated from an atmospheric sample in Virginia.</title>
        <authorList>
            <person name="Yang S."/>
            <person name="Vinatzer B.A."/>
            <person name="Coleman J."/>
        </authorList>
    </citation>
    <scope>NUCLEOTIDE SEQUENCE</scope>
    <source>
        <strain evidence="3">F156N33</strain>
    </source>
</reference>
<evidence type="ECO:0000313" key="3">
    <source>
        <dbReference type="EMBL" id="KAG5656716.1"/>
    </source>
</evidence>
<feature type="compositionally biased region" description="Polar residues" evidence="1">
    <location>
        <begin position="209"/>
        <end position="228"/>
    </location>
</feature>
<proteinExistence type="predicted"/>
<protein>
    <recommendedName>
        <fullName evidence="2">WSC domain-containing protein</fullName>
    </recommendedName>
</protein>
<dbReference type="AlphaFoldDB" id="A0A9P7KRS6"/>